<dbReference type="OrthoDB" id="1440774at2"/>
<name>A0A556MWF0_9SPHI</name>
<proteinExistence type="predicted"/>
<gene>
    <name evidence="2" type="ORF">FO440_08195</name>
</gene>
<protein>
    <submittedName>
        <fullName evidence="2">GLPGLI family protein</fullName>
    </submittedName>
</protein>
<dbReference type="NCBIfam" id="TIGR01200">
    <property type="entry name" value="GLPGLI"/>
    <property type="match status" value="1"/>
</dbReference>
<dbReference type="RefSeq" id="WP_144247702.1">
    <property type="nucleotide sequence ID" value="NZ_VLPK01000001.1"/>
</dbReference>
<dbReference type="InterPro" id="IPR005901">
    <property type="entry name" value="GLPGLI"/>
</dbReference>
<evidence type="ECO:0000313" key="3">
    <source>
        <dbReference type="Proteomes" id="UP000318733"/>
    </source>
</evidence>
<dbReference type="EMBL" id="VLPK01000001">
    <property type="protein sequence ID" value="TSJ44138.1"/>
    <property type="molecule type" value="Genomic_DNA"/>
</dbReference>
<reference evidence="2 3" key="1">
    <citation type="submission" date="2019-07" db="EMBL/GenBank/DDBJ databases">
        <authorList>
            <person name="Huq M.A."/>
        </authorList>
    </citation>
    <scope>NUCLEOTIDE SEQUENCE [LARGE SCALE GENOMIC DNA]</scope>
    <source>
        <strain evidence="2 3">MAH-19</strain>
    </source>
</reference>
<dbReference type="Pfam" id="PF22252">
    <property type="entry name" value="PNGase_F-II_N"/>
    <property type="match status" value="1"/>
</dbReference>
<dbReference type="AlphaFoldDB" id="A0A556MWF0"/>
<keyword evidence="1" id="KW-0732">Signal</keyword>
<accession>A0A556MWF0</accession>
<dbReference type="Proteomes" id="UP000318733">
    <property type="component" value="Unassembled WGS sequence"/>
</dbReference>
<dbReference type="PROSITE" id="PS51257">
    <property type="entry name" value="PROKAR_LIPOPROTEIN"/>
    <property type="match status" value="1"/>
</dbReference>
<feature type="signal peptide" evidence="1">
    <location>
        <begin position="1"/>
        <end position="20"/>
    </location>
</feature>
<feature type="chain" id="PRO_5021930186" evidence="1">
    <location>
        <begin position="21"/>
        <end position="257"/>
    </location>
</feature>
<organism evidence="2 3">
    <name type="scientific">Mucilaginibacter corticis</name>
    <dbReference type="NCBI Taxonomy" id="2597670"/>
    <lineage>
        <taxon>Bacteria</taxon>
        <taxon>Pseudomonadati</taxon>
        <taxon>Bacteroidota</taxon>
        <taxon>Sphingobacteriia</taxon>
        <taxon>Sphingobacteriales</taxon>
        <taxon>Sphingobacteriaceae</taxon>
        <taxon>Mucilaginibacter</taxon>
    </lineage>
</organism>
<comment type="caution">
    <text evidence="2">The sequence shown here is derived from an EMBL/GenBank/DDBJ whole genome shotgun (WGS) entry which is preliminary data.</text>
</comment>
<evidence type="ECO:0000313" key="2">
    <source>
        <dbReference type="EMBL" id="TSJ44138.1"/>
    </source>
</evidence>
<evidence type="ECO:0000256" key="1">
    <source>
        <dbReference type="SAM" id="SignalP"/>
    </source>
</evidence>
<sequence>MKNLIIIIYCFFTFTVACLAQEAHFASSGVIEYEKKANMYALIRKEINKDNEGWLAKPFEDYQKSNPQFKVMKSTLKFGANKSLFAPVVDEDEKPNGWFDLQMANQSNTIFSDFNTGMNTAQKRVFEETFLLKDTIRKINWKITDETRDIAGYPCRRANAIVMDSIYVVAFYTDKIIVPGGPESFTGLPGMILEVALPHENVAWIATKVTDTNIPESEIVPPKKGKPVNNLSFKQTLNKAIGDWGTWGHSFLKAFIL</sequence>
<keyword evidence="3" id="KW-1185">Reference proteome</keyword>